<evidence type="ECO:0000256" key="5">
    <source>
        <dbReference type="SAM" id="Phobius"/>
    </source>
</evidence>
<dbReference type="Gene3D" id="3.10.450.230">
    <property type="entry name" value="VirB8 protein"/>
    <property type="match status" value="1"/>
</dbReference>
<reference evidence="8 9" key="3">
    <citation type="submission" date="2017-03" db="EMBL/GenBank/DDBJ databases">
        <authorList>
            <person name="Regsiter A."/>
            <person name="William W."/>
        </authorList>
    </citation>
    <scope>NUCLEOTIDE SEQUENCE [LARGE SCALE GENOMIC DNA]</scope>
    <source>
        <strain evidence="8">PRJEB5721</strain>
    </source>
</reference>
<proteinExistence type="predicted"/>
<keyword evidence="4 5" id="KW-0472">Membrane</keyword>
<reference evidence="7" key="1">
    <citation type="submission" date="2014-03" db="EMBL/GenBank/DDBJ databases">
        <authorList>
            <person name="Genoscope - CEA"/>
        </authorList>
    </citation>
    <scope>NUCLEOTIDE SEQUENCE [LARGE SCALE GENOMIC DNA]</scope>
    <source>
        <strain evidence="7">CF27</strain>
    </source>
</reference>
<comment type="subcellular location">
    <subcellularLocation>
        <location evidence="1">Membrane</location>
        <topology evidence="1">Single-pass membrane protein</topology>
    </subcellularLocation>
</comment>
<dbReference type="Pfam" id="PF04335">
    <property type="entry name" value="VirB8"/>
    <property type="match status" value="1"/>
</dbReference>
<organism evidence="7">
    <name type="scientific">Acidithiobacillus ferrivorans</name>
    <dbReference type="NCBI Taxonomy" id="160808"/>
    <lineage>
        <taxon>Bacteria</taxon>
        <taxon>Pseudomonadati</taxon>
        <taxon>Pseudomonadota</taxon>
        <taxon>Acidithiobacillia</taxon>
        <taxon>Acidithiobacillales</taxon>
        <taxon>Acidithiobacillaceae</taxon>
        <taxon>Acidithiobacillus</taxon>
    </lineage>
</organism>
<dbReference type="Proteomes" id="UP000193925">
    <property type="component" value="Chromosome AFERRI"/>
</dbReference>
<dbReference type="AlphaFoldDB" id="A0A060UUJ6"/>
<dbReference type="InterPro" id="IPR007430">
    <property type="entry name" value="VirB8"/>
</dbReference>
<keyword evidence="2 5" id="KW-0812">Transmembrane</keyword>
<dbReference type="SUPFAM" id="SSF54427">
    <property type="entry name" value="NTF2-like"/>
    <property type="match status" value="1"/>
</dbReference>
<evidence type="ECO:0000313" key="9">
    <source>
        <dbReference type="Proteomes" id="UP000193925"/>
    </source>
</evidence>
<keyword evidence="3 5" id="KW-1133">Transmembrane helix</keyword>
<dbReference type="CDD" id="cd16425">
    <property type="entry name" value="TrbF"/>
    <property type="match status" value="1"/>
</dbReference>
<dbReference type="EMBL" id="LT841305">
    <property type="protein sequence ID" value="SMH64798.1"/>
    <property type="molecule type" value="Genomic_DNA"/>
</dbReference>
<feature type="transmembrane region" description="Helical" evidence="5">
    <location>
        <begin position="40"/>
        <end position="59"/>
    </location>
</feature>
<evidence type="ECO:0000313" key="7">
    <source>
        <dbReference type="EMBL" id="CDQ12075.1"/>
    </source>
</evidence>
<evidence type="ECO:0000256" key="1">
    <source>
        <dbReference type="ARBA" id="ARBA00004167"/>
    </source>
</evidence>
<dbReference type="GO" id="GO:0016020">
    <property type="term" value="C:membrane"/>
    <property type="evidence" value="ECO:0007669"/>
    <property type="project" value="UniProtKB-SubCell"/>
</dbReference>
<accession>A0A060UUJ6</accession>
<evidence type="ECO:0000256" key="3">
    <source>
        <dbReference type="ARBA" id="ARBA00022989"/>
    </source>
</evidence>
<protein>
    <submittedName>
        <fullName evidence="7">Type IV secretory pathway TrbF protein-like protein</fullName>
    </submittedName>
</protein>
<name>A0A060UUJ6_9PROT</name>
<dbReference type="RefSeq" id="WP_035195486.1">
    <property type="nucleotide sequence ID" value="NZ_CCCS020000078.1"/>
</dbReference>
<evidence type="ECO:0000313" key="8">
    <source>
        <dbReference type="EMBL" id="SMH64798.1"/>
    </source>
</evidence>
<gene>
    <name evidence="8" type="ORF">AFERRI_10832</name>
    <name evidence="7" type="ORF">AFERRI_80024</name>
</gene>
<feature type="domain" description="Bacterial virulence protein VirB8" evidence="6">
    <location>
        <begin position="25"/>
        <end position="224"/>
    </location>
</feature>
<dbReference type="EMBL" id="CCCS020000078">
    <property type="protein sequence ID" value="CDQ12075.1"/>
    <property type="molecule type" value="Genomic_DNA"/>
</dbReference>
<evidence type="ECO:0000256" key="4">
    <source>
        <dbReference type="ARBA" id="ARBA00023136"/>
    </source>
</evidence>
<reference evidence="7" key="2">
    <citation type="submission" date="2014-07" db="EMBL/GenBank/DDBJ databases">
        <title>Initial genome analysis of the psychrotolerant acidophile Acidithiobacillus ferrivorans CF27: insights into iron and sulfur oxidation pathways and into biofilm formation.</title>
        <authorList>
            <person name="Talla E."/>
            <person name="Hedrich S."/>
            <person name="Mangenot S."/>
            <person name="Ji B."/>
            <person name="Johnson D.B."/>
            <person name="Barbe V."/>
            <person name="Bonnefoy V."/>
        </authorList>
    </citation>
    <scope>NUCLEOTIDE SEQUENCE [LARGE SCALE GENOMIC DNA]</scope>
    <source>
        <strain evidence="7">CF27</strain>
    </source>
</reference>
<keyword evidence="9" id="KW-1185">Reference proteome</keyword>
<evidence type="ECO:0000259" key="6">
    <source>
        <dbReference type="Pfam" id="PF04335"/>
    </source>
</evidence>
<dbReference type="InterPro" id="IPR032710">
    <property type="entry name" value="NTF2-like_dom_sf"/>
</dbReference>
<dbReference type="InterPro" id="IPR035658">
    <property type="entry name" value="TrbF"/>
</dbReference>
<sequence length="230" mass="25629">MFAKKRTASTDNVPATHSSNTPKGAWYEIYIKPMVERNRAFMLAMVLAVACVLLSASIFELIPLHKDVPWIVPVNAKTGTPTARPIQIVGQFTPTQLEVQYFMSVWVRDMLTMNRALTVSYLKHAYGETSGHAVQLFKNWVGTHKPIYVLETTPGLISTVTIDSTSFMNSGRAFIRATRVKEIRGKNITQHFDITISYTLTPPTTVEQAYANPIGFQVVSFSITPSLSQS</sequence>
<evidence type="ECO:0000256" key="2">
    <source>
        <dbReference type="ARBA" id="ARBA00022692"/>
    </source>
</evidence>